<dbReference type="InterPro" id="IPR007304">
    <property type="entry name" value="TAP46-like"/>
</dbReference>
<evidence type="ECO:0000313" key="2">
    <source>
        <dbReference type="EMBL" id="KAL3764421.1"/>
    </source>
</evidence>
<keyword evidence="3" id="KW-1185">Reference proteome</keyword>
<gene>
    <name evidence="2" type="ORF">ACHAWU_004927</name>
</gene>
<dbReference type="Gene3D" id="1.25.40.540">
    <property type="entry name" value="TAP42-like family"/>
    <property type="match status" value="1"/>
</dbReference>
<dbReference type="InterPro" id="IPR038511">
    <property type="entry name" value="TAP42/TAP46-like_sf"/>
</dbReference>
<evidence type="ECO:0000256" key="1">
    <source>
        <dbReference type="SAM" id="MobiDB-lite"/>
    </source>
</evidence>
<feature type="compositionally biased region" description="Basic and acidic residues" evidence="1">
    <location>
        <begin position="471"/>
        <end position="483"/>
    </location>
</feature>
<dbReference type="EMBL" id="JALLBG020000105">
    <property type="protein sequence ID" value="KAL3764421.1"/>
    <property type="molecule type" value="Genomic_DNA"/>
</dbReference>
<reference evidence="2 3" key="1">
    <citation type="submission" date="2024-10" db="EMBL/GenBank/DDBJ databases">
        <title>Updated reference genomes for cyclostephanoid diatoms.</title>
        <authorList>
            <person name="Roberts W.R."/>
            <person name="Alverson A.J."/>
        </authorList>
    </citation>
    <scope>NUCLEOTIDE SEQUENCE [LARGE SCALE GENOMIC DNA]</scope>
    <source>
        <strain evidence="2 3">AJA232-27</strain>
    </source>
</reference>
<organism evidence="2 3">
    <name type="scientific">Discostella pseudostelligera</name>
    <dbReference type="NCBI Taxonomy" id="259834"/>
    <lineage>
        <taxon>Eukaryota</taxon>
        <taxon>Sar</taxon>
        <taxon>Stramenopiles</taxon>
        <taxon>Ochrophyta</taxon>
        <taxon>Bacillariophyta</taxon>
        <taxon>Coscinodiscophyceae</taxon>
        <taxon>Thalassiosirophycidae</taxon>
        <taxon>Stephanodiscales</taxon>
        <taxon>Stephanodiscaceae</taxon>
        <taxon>Discostella</taxon>
    </lineage>
</organism>
<protein>
    <recommendedName>
        <fullName evidence="4">TAP42-like protein</fullName>
    </recommendedName>
</protein>
<evidence type="ECO:0000313" key="3">
    <source>
        <dbReference type="Proteomes" id="UP001530293"/>
    </source>
</evidence>
<dbReference type="PANTHER" id="PTHR10933:SF9">
    <property type="entry name" value="IMMUNOGLOBULIN-BINDING PROTEIN 1"/>
    <property type="match status" value="1"/>
</dbReference>
<sequence>MTIPQSNLLAGKMSLSKALSLATAWLDGEDPPLDDAAIISRNSNSTRIEGSTVEAGSSTAMKIAQQHLQSPIEKAISLLLEIQSQISASSNSSLMISSNESLEDVSTSSLELLSVTYHLGRAYLMLPTTTTTTSTNNTTVCNNDGFNSSGSNDNPALARKHNVTTAIDYFHSFLKQLDQLGDGILSEATLKEYHALLDDEQQDDEEADNIVPGYEDANAISNRTTIRRRTTTLDPNQLRTMKIQRYQRKQNALKQKQNLQSHTQRRIRLGLSDTELLDGHDNESLLRSLHLETLRVYAEEALEEISSSMRELEMIEMSIKYSSGGGDSMGRSGDVRMMDGRVSSSNPSRPTDPSPPQPLQMTQITQNPITGQLQLTKHQVTKTGQLQPILSTTTQISQRQQIKDGVFRPGWNLPTMSLEELAQREVAEAMQRSEAQKIAEAEAIYKPRRYDQLERDGMEDDAKLAEASAQLDREWDSWKEENPRGCGNKLGERGDRNF</sequence>
<name>A0ABD3MR46_9STRA</name>
<dbReference type="Pfam" id="PF04177">
    <property type="entry name" value="TAP42"/>
    <property type="match status" value="1"/>
</dbReference>
<feature type="region of interest" description="Disordered" evidence="1">
    <location>
        <begin position="456"/>
        <end position="498"/>
    </location>
</feature>
<proteinExistence type="predicted"/>
<accession>A0ABD3MR46</accession>
<dbReference type="PANTHER" id="PTHR10933">
    <property type="entry name" value="IMMUNOGLOBULIN-BINDING PROTEIN 1"/>
    <property type="match status" value="1"/>
</dbReference>
<comment type="caution">
    <text evidence="2">The sequence shown here is derived from an EMBL/GenBank/DDBJ whole genome shotgun (WGS) entry which is preliminary data.</text>
</comment>
<evidence type="ECO:0008006" key="4">
    <source>
        <dbReference type="Google" id="ProtNLM"/>
    </source>
</evidence>
<dbReference type="Proteomes" id="UP001530293">
    <property type="component" value="Unassembled WGS sequence"/>
</dbReference>
<feature type="region of interest" description="Disordered" evidence="1">
    <location>
        <begin position="323"/>
        <end position="362"/>
    </location>
</feature>
<dbReference type="AlphaFoldDB" id="A0ABD3MR46"/>